<dbReference type="RefSeq" id="WP_285341537.1">
    <property type="nucleotide sequence ID" value="NZ_JASITI010000010.1"/>
</dbReference>
<dbReference type="SUPFAM" id="SSF102198">
    <property type="entry name" value="Putative cyclase"/>
    <property type="match status" value="1"/>
</dbReference>
<evidence type="ECO:0000313" key="2">
    <source>
        <dbReference type="Proteomes" id="UP001223390"/>
    </source>
</evidence>
<comment type="caution">
    <text evidence="1">The sequence shown here is derived from an EMBL/GenBank/DDBJ whole genome shotgun (WGS) entry which is preliminary data.</text>
</comment>
<dbReference type="Pfam" id="PF04199">
    <property type="entry name" value="Cyclase"/>
    <property type="match status" value="1"/>
</dbReference>
<gene>
    <name evidence="1" type="ORF">QEZ40_000346</name>
</gene>
<protein>
    <submittedName>
        <fullName evidence="1">Cyclase family protein</fullName>
    </submittedName>
</protein>
<dbReference type="PANTHER" id="PTHR34861:SF10">
    <property type="entry name" value="CYCLASE"/>
    <property type="match status" value="1"/>
</dbReference>
<dbReference type="PANTHER" id="PTHR34861">
    <property type="match status" value="1"/>
</dbReference>
<evidence type="ECO:0000313" key="1">
    <source>
        <dbReference type="EMBL" id="MDK9496009.1"/>
    </source>
</evidence>
<dbReference type="InterPro" id="IPR037175">
    <property type="entry name" value="KFase_sf"/>
</dbReference>
<name>A0ABT7GSW6_9ACTN</name>
<dbReference type="InterPro" id="IPR007325">
    <property type="entry name" value="KFase/CYL"/>
</dbReference>
<proteinExistence type="predicted"/>
<dbReference type="EMBL" id="JASITI010000010">
    <property type="protein sequence ID" value="MDK9496009.1"/>
    <property type="molecule type" value="Genomic_DNA"/>
</dbReference>
<dbReference type="Proteomes" id="UP001223390">
    <property type="component" value="Unassembled WGS sequence"/>
</dbReference>
<sequence>MTDAPPAVPTTATDPLLTAIAAGTTVHDLAQPLENGMPCSPNHPGFRMALLRRHGDGTRPDGSSAANELIVTGGHVGTHIDALSHASHHGRLFGGHDAAAAQQGGRFAVHGIDTVPPMVCRGVLLDVAAAHGTDVLDPGYGITADDLAHAAALAGVLPAEQDVCLVRTGWARRWNDAEAYIGQETGVPGLTESAAAWLADRGVRAIGADTTAVEQIPPGQGHAVLPVHRTLLVDRGVHLIEHMNLETLAAAGAAEFLFVLSPLKITGGTGSPVRPLAVLTAGAGTPRESR</sequence>
<keyword evidence="2" id="KW-1185">Reference proteome</keyword>
<reference evidence="1 2" key="1">
    <citation type="submission" date="2023-05" db="EMBL/GenBank/DDBJ databases">
        <title>Sequencing and Assembly of Streptomyces sp. NP73.</title>
        <authorList>
            <person name="Konwar A.N."/>
            <person name="Saikia K."/>
            <person name="Thakur D."/>
        </authorList>
    </citation>
    <scope>NUCLEOTIDE SEQUENCE [LARGE SCALE GENOMIC DNA]</scope>
    <source>
        <strain evidence="1 2">NP73</strain>
    </source>
</reference>
<organism evidence="1 2">
    <name type="scientific">Streptomyces katrae</name>
    <dbReference type="NCBI Taxonomy" id="68223"/>
    <lineage>
        <taxon>Bacteria</taxon>
        <taxon>Bacillati</taxon>
        <taxon>Actinomycetota</taxon>
        <taxon>Actinomycetes</taxon>
        <taxon>Kitasatosporales</taxon>
        <taxon>Streptomycetaceae</taxon>
        <taxon>Streptomyces</taxon>
    </lineage>
</organism>
<dbReference type="Gene3D" id="3.50.30.50">
    <property type="entry name" value="Putative cyclase"/>
    <property type="match status" value="1"/>
</dbReference>
<accession>A0ABT7GSW6</accession>